<evidence type="ECO:0000256" key="6">
    <source>
        <dbReference type="PIRNR" id="PIRNR018300"/>
    </source>
</evidence>
<dbReference type="STRING" id="7574.A0A1S3KAP8"/>
<evidence type="ECO:0000256" key="7">
    <source>
        <dbReference type="SAM" id="MobiDB-lite"/>
    </source>
</evidence>
<dbReference type="InterPro" id="IPR007185">
    <property type="entry name" value="DNA_pol_a/d/e_bsu"/>
</dbReference>
<dbReference type="Proteomes" id="UP000085678">
    <property type="component" value="Unplaced"/>
</dbReference>
<dbReference type="GeneID" id="106180200"/>
<evidence type="ECO:0000259" key="8">
    <source>
        <dbReference type="Pfam" id="PF04042"/>
    </source>
</evidence>
<keyword evidence="4 6" id="KW-0235">DNA replication</keyword>
<dbReference type="AlphaFoldDB" id="A0A1S3KAP8"/>
<evidence type="ECO:0000313" key="11">
    <source>
        <dbReference type="Proteomes" id="UP000085678"/>
    </source>
</evidence>
<proteinExistence type="inferred from homology"/>
<evidence type="ECO:0000313" key="13">
    <source>
        <dbReference type="RefSeq" id="XP_013419568.1"/>
    </source>
</evidence>
<dbReference type="Gene3D" id="1.10.8.530">
    <property type="entry name" value="DNA polymerase alpha-primase, subunit B, N-terminal domain"/>
    <property type="match status" value="1"/>
</dbReference>
<dbReference type="RefSeq" id="XP_013419567.1">
    <property type="nucleotide sequence ID" value="XM_013564113.2"/>
</dbReference>
<dbReference type="PANTHER" id="PTHR23061:SF12">
    <property type="entry name" value="DNA POLYMERASE ALPHA SUBUNIT B"/>
    <property type="match status" value="1"/>
</dbReference>
<gene>
    <name evidence="12 13" type="primary">LOC106180200</name>
</gene>
<feature type="domain" description="DNA polymerase alpha subunit B N-terminal" evidence="9">
    <location>
        <begin position="8"/>
        <end position="76"/>
    </location>
</feature>
<dbReference type="Pfam" id="PF08418">
    <property type="entry name" value="Pol_alpha_B_N"/>
    <property type="match status" value="1"/>
</dbReference>
<accession>A0A1S3KAP8</accession>
<dbReference type="GO" id="GO:0005658">
    <property type="term" value="C:alpha DNA polymerase:primase complex"/>
    <property type="evidence" value="ECO:0007669"/>
    <property type="project" value="TreeGrafter"/>
</dbReference>
<evidence type="ECO:0000259" key="9">
    <source>
        <dbReference type="Pfam" id="PF08418"/>
    </source>
</evidence>
<evidence type="ECO:0000313" key="12">
    <source>
        <dbReference type="RefSeq" id="XP_013419567.1"/>
    </source>
</evidence>
<dbReference type="Pfam" id="PF22062">
    <property type="entry name" value="OB_DPOA2"/>
    <property type="match status" value="1"/>
</dbReference>
<name>A0A1S3KAP8_LINAN</name>
<keyword evidence="11" id="KW-1185">Reference proteome</keyword>
<evidence type="ECO:0000256" key="1">
    <source>
        <dbReference type="ARBA" id="ARBA00004123"/>
    </source>
</evidence>
<evidence type="ECO:0000259" key="10">
    <source>
        <dbReference type="Pfam" id="PF22062"/>
    </source>
</evidence>
<dbReference type="Pfam" id="PF04042">
    <property type="entry name" value="DNA_pol_E_B"/>
    <property type="match status" value="1"/>
</dbReference>
<dbReference type="KEGG" id="lak:106180200"/>
<dbReference type="PANTHER" id="PTHR23061">
    <property type="entry name" value="DNA POLYMERASE 2 ALPHA 70 KDA SUBUNIT"/>
    <property type="match status" value="1"/>
</dbReference>
<feature type="region of interest" description="Disordered" evidence="7">
    <location>
        <begin position="123"/>
        <end position="177"/>
    </location>
</feature>
<feature type="domain" description="DNA polymerase alpha subunit B OB" evidence="10">
    <location>
        <begin position="230"/>
        <end position="332"/>
    </location>
</feature>
<dbReference type="RefSeq" id="XP_013419568.1">
    <property type="nucleotide sequence ID" value="XM_013564114.2"/>
</dbReference>
<dbReference type="GO" id="GO:0003677">
    <property type="term" value="F:DNA binding"/>
    <property type="evidence" value="ECO:0007669"/>
    <property type="project" value="InterPro"/>
</dbReference>
<comment type="similarity">
    <text evidence="2 6">Belongs to the DNA polymerase alpha subunit B family.</text>
</comment>
<dbReference type="InterPro" id="IPR013627">
    <property type="entry name" value="Pol_alpha_B_N"/>
</dbReference>
<dbReference type="FunFam" id="3.60.21.60:FF:000003">
    <property type="entry name" value="DNA polymerase alpha subunit B"/>
    <property type="match status" value="1"/>
</dbReference>
<comment type="function">
    <text evidence="6">Accessory subunit of the DNA polymerase alpha complex (also known as the alpha DNA polymerase-primase complex) which plays an essential role in the initiation of DNA synthesis.</text>
</comment>
<feature type="compositionally biased region" description="Polar residues" evidence="7">
    <location>
        <begin position="157"/>
        <end position="167"/>
    </location>
</feature>
<dbReference type="InterPro" id="IPR043034">
    <property type="entry name" value="DNA_pol_alpha_B_N_sf"/>
</dbReference>
<dbReference type="PIRSF" id="PIRSF018300">
    <property type="entry name" value="DNA_pol_alph_2"/>
    <property type="match status" value="1"/>
</dbReference>
<comment type="subcellular location">
    <subcellularLocation>
        <location evidence="1 6">Nucleus</location>
    </subcellularLocation>
</comment>
<dbReference type="InterPro" id="IPR016722">
    <property type="entry name" value="DNA_pol_alpha_bsu"/>
</dbReference>
<protein>
    <recommendedName>
        <fullName evidence="3 6">DNA polymerase alpha subunit B</fullName>
    </recommendedName>
</protein>
<keyword evidence="5 6" id="KW-0539">Nucleus</keyword>
<dbReference type="InterPro" id="IPR054300">
    <property type="entry name" value="OB_DPOA2"/>
</dbReference>
<evidence type="ECO:0000256" key="3">
    <source>
        <dbReference type="ARBA" id="ARBA00018596"/>
    </source>
</evidence>
<feature type="domain" description="DNA polymerase alpha/delta/epsilon subunit B" evidence="8">
    <location>
        <begin position="351"/>
        <end position="553"/>
    </location>
</feature>
<organism evidence="12">
    <name type="scientific">Lingula anatina</name>
    <name type="common">Brachiopod</name>
    <name type="synonym">Lingula unguis</name>
    <dbReference type="NCBI Taxonomy" id="7574"/>
    <lineage>
        <taxon>Eukaryota</taxon>
        <taxon>Metazoa</taxon>
        <taxon>Spiralia</taxon>
        <taxon>Lophotrochozoa</taxon>
        <taxon>Brachiopoda</taxon>
        <taxon>Linguliformea</taxon>
        <taxon>Lingulata</taxon>
        <taxon>Lingulida</taxon>
        <taxon>Linguloidea</taxon>
        <taxon>Lingulidae</taxon>
        <taxon>Lingula</taxon>
    </lineage>
</organism>
<reference evidence="12 13" key="1">
    <citation type="submission" date="2023-09" db="UniProtKB">
        <authorList>
            <consortium name="RefSeq"/>
        </authorList>
    </citation>
    <scope>IDENTIFICATION</scope>
    <source>
        <tissue evidence="12 13">Gonads</tissue>
    </source>
</reference>
<dbReference type="OMA" id="PFLDIEH"/>
<sequence>MAGVDEKELAEEFETFGFVLDDLDTINKLQELCVSYRRNASEMASSWMAYRLSKGGAELSLNQDSLQQFEREELAKVTSKMSKTPKTPRTVSRRPEPVMYTVDTIEAALDEEDVEDLLGAYGTPGAKQGTKKRQHTPENAVSKRFTGWGRSPAVPFSPTTMSPSVAATPSRKYGSRSNAGKVECTFGNGDLLKRSQGQRSRPCSVTLYDEEQSLKEKQKYMFQKLTEKAHVLNDGIESLADHLQKQYGIEEFSHMALPAQDQVTVVGRICCDGDGRLNKQSLLLEGSRQTSSGKQIPLDVSAIQQFSFFPGQVVAIEGLNSTGNKLVAKKVLGSGPLPLPDVPSLEEDLHIMIAAGPFTTSDSLSYEPLRDLEQKIHQERPDVCVLIGPFVDVKHEEILKGNMECSYEEYFKTLLEKLMKSVDRLPTQLVIVPSQRDVHHEAVYPQPPFTCGPKRQKVHFVPDPCTLSLDGLVIAISSTDILFHMGIEEVANDGASDKLGRNVNHLLTQHSFYPLYPPSDEVNIDYELFDGHAQLPVTPHLLVTPSDLKQFIKEVHGCCCLNPGRLAKGQVGGTYATVAVQMPSGDGDTKLIQNIAAQIVRI</sequence>
<evidence type="ECO:0000256" key="5">
    <source>
        <dbReference type="ARBA" id="ARBA00023242"/>
    </source>
</evidence>
<dbReference type="Gene3D" id="3.60.21.60">
    <property type="match status" value="2"/>
</dbReference>
<dbReference type="OrthoDB" id="336885at2759"/>
<evidence type="ECO:0000256" key="2">
    <source>
        <dbReference type="ARBA" id="ARBA00007299"/>
    </source>
</evidence>
<evidence type="ECO:0000256" key="4">
    <source>
        <dbReference type="ARBA" id="ARBA00022705"/>
    </source>
</evidence>
<dbReference type="GO" id="GO:0006270">
    <property type="term" value="P:DNA replication initiation"/>
    <property type="evidence" value="ECO:0007669"/>
    <property type="project" value="TreeGrafter"/>
</dbReference>